<organism evidence="3 4">
    <name type="scientific">Periweissella cryptocerci</name>
    <dbReference type="NCBI Taxonomy" id="2506420"/>
    <lineage>
        <taxon>Bacteria</taxon>
        <taxon>Bacillati</taxon>
        <taxon>Bacillota</taxon>
        <taxon>Bacilli</taxon>
        <taxon>Lactobacillales</taxon>
        <taxon>Lactobacillaceae</taxon>
        <taxon>Periweissella</taxon>
    </lineage>
</organism>
<protein>
    <recommendedName>
        <fullName evidence="2">Regulatory protein YycH domain-containing protein</fullName>
    </recommendedName>
</protein>
<dbReference type="AlphaFoldDB" id="A0A4P6YU04"/>
<keyword evidence="4" id="KW-1185">Reference proteome</keyword>
<dbReference type="Pfam" id="PF07435">
    <property type="entry name" value="YycH"/>
    <property type="match status" value="1"/>
</dbReference>
<name>A0A4P6YU04_9LACO</name>
<dbReference type="Proteomes" id="UP000292886">
    <property type="component" value="Chromosome"/>
</dbReference>
<gene>
    <name evidence="3" type="ORF">EQG49_06820</name>
</gene>
<evidence type="ECO:0000259" key="2">
    <source>
        <dbReference type="Pfam" id="PF07435"/>
    </source>
</evidence>
<dbReference type="CDD" id="cd15787">
    <property type="entry name" value="YycH_N"/>
    <property type="match status" value="1"/>
</dbReference>
<feature type="transmembrane region" description="Helical" evidence="1">
    <location>
        <begin position="21"/>
        <end position="46"/>
    </location>
</feature>
<reference evidence="4" key="1">
    <citation type="submission" date="2019-03" db="EMBL/GenBank/DDBJ databases">
        <title>Weissella sp. 26KH-42 Genome sequencing.</title>
        <authorList>
            <person name="Heo J."/>
            <person name="Kim S.-J."/>
            <person name="Kim J.-S."/>
            <person name="Hong S.-B."/>
            <person name="Kwon S.-W."/>
        </authorList>
    </citation>
    <scope>NUCLEOTIDE SEQUENCE [LARGE SCALE GENOMIC DNA]</scope>
    <source>
        <strain evidence="4">26KH-42</strain>
    </source>
</reference>
<evidence type="ECO:0000256" key="1">
    <source>
        <dbReference type="SAM" id="Phobius"/>
    </source>
</evidence>
<proteinExistence type="predicted"/>
<dbReference type="OrthoDB" id="2382185at2"/>
<feature type="domain" description="Regulatory protein YycH" evidence="2">
    <location>
        <begin position="32"/>
        <end position="445"/>
    </location>
</feature>
<evidence type="ECO:0000313" key="3">
    <source>
        <dbReference type="EMBL" id="QBO36192.1"/>
    </source>
</evidence>
<dbReference type="EMBL" id="CP037940">
    <property type="protein sequence ID" value="QBO36192.1"/>
    <property type="molecule type" value="Genomic_DNA"/>
</dbReference>
<dbReference type="Gene3D" id="3.10.450.310">
    <property type="match status" value="1"/>
</dbReference>
<evidence type="ECO:0000313" key="4">
    <source>
        <dbReference type="Proteomes" id="UP000292886"/>
    </source>
</evidence>
<accession>A0A4P6YU04</accession>
<keyword evidence="1" id="KW-1133">Transmembrane helix</keyword>
<keyword evidence="1" id="KW-0812">Transmembrane</keyword>
<dbReference type="KEGG" id="wei:EQG49_06820"/>
<keyword evidence="1" id="KW-0472">Membrane</keyword>
<dbReference type="InterPro" id="IPR009996">
    <property type="entry name" value="YycH"/>
</dbReference>
<sequence>MKKEMIGMRNKRQSLSANFGVLQRYLLPIATTVVIIVSLIFTWLIWTNPAHFNRKNTTSSAPNTEMTARSLTDIYAPTQVIYSDDMQNQELLYDPKVNMVNELEKTVRQWRLVDLKPLAGVTAKSYAKLLGQKNAIILNFPDSVSGQVFNETFYQNLKMKQDVEFNRVLIPLKNPKQMYLMNDNDFSIFKTSVVDANIKNVMKTVNTAAVRIPVAERLYKDRTLLTYPEGVTLDQYSYLLNKQDQSFFVTSLLNNGGVSSVKTKRTEKQTVYEDGNFRRMTVDNKNGAVLYQNFVGRRETHSFDKRLRQGFDDLVTIGVPLDNIRYFESNEDGVNLTYRTYVEGFPIFNQTRYGTVQLDRDIQGNEQTAFSLYSLQVPLPNNKKPIRLISSDEVFQQLKSTGIKPSDIEDMQVGYEWVANPNSDMVIDLKPVWYVEMNGKWKLLSEIAKNN</sequence>